<keyword evidence="1" id="KW-0812">Transmembrane</keyword>
<sequence length="313" mass="35400">MSPWVGLAVFVLGWGGIFWWWRRSRRRPDPFPGASAIDVWRADFERENPVSTPFTDGEISDFLAWSETLKLPAIRLTPVERPVRAGGTRIGGPAWLAECEEWPRDSSGTPLEFLAQLDFGDLPQLPDFPDAGLLQFFIGRDDMFGVDHETPERGKAKLIWRPVLPGNGALLSPPPIAGDECLSDFTPYHDEVVRAIGMTLSGQIRESWPESHDWRIRERLEGQLRRPGIDRIEDMLVAEARLPDLAHHVGGNTAFVQGDFRTAGRFADYRVLLRLSSETGLMWGDVGEAAFLISQRDLLARRFDRVIFYWDCG</sequence>
<gene>
    <name evidence="2" type="ORF">G5C33_12085</name>
</gene>
<dbReference type="KEGG" id="spzr:G5C33_12085"/>
<accession>A0A6G6Y789</accession>
<proteinExistence type="predicted"/>
<dbReference type="RefSeq" id="WP_165327449.1">
    <property type="nucleotide sequence ID" value="NZ_CP049109.1"/>
</dbReference>
<evidence type="ECO:0000256" key="1">
    <source>
        <dbReference type="SAM" id="Phobius"/>
    </source>
</evidence>
<dbReference type="SUPFAM" id="SSF103032">
    <property type="entry name" value="Hypothetical protein YwqG"/>
    <property type="match status" value="1"/>
</dbReference>
<protein>
    <submittedName>
        <fullName evidence="2">DUF1963 domain-containing protein</fullName>
    </submittedName>
</protein>
<dbReference type="Gene3D" id="2.30.320.10">
    <property type="entry name" value="YwqG-like"/>
    <property type="match status" value="1"/>
</dbReference>
<dbReference type="AlphaFoldDB" id="A0A6G6Y789"/>
<keyword evidence="3" id="KW-1185">Reference proteome</keyword>
<dbReference type="PANTHER" id="PTHR36436">
    <property type="entry name" value="SLL5081 PROTEIN"/>
    <property type="match status" value="1"/>
</dbReference>
<organism evidence="2 3">
    <name type="scientific">Stakelama tenebrarum</name>
    <dbReference type="NCBI Taxonomy" id="2711215"/>
    <lineage>
        <taxon>Bacteria</taxon>
        <taxon>Pseudomonadati</taxon>
        <taxon>Pseudomonadota</taxon>
        <taxon>Alphaproteobacteria</taxon>
        <taxon>Sphingomonadales</taxon>
        <taxon>Sphingomonadaceae</taxon>
        <taxon>Stakelama</taxon>
    </lineage>
</organism>
<dbReference type="EMBL" id="CP049109">
    <property type="protein sequence ID" value="QIG80443.1"/>
    <property type="molecule type" value="Genomic_DNA"/>
</dbReference>
<reference evidence="2 3" key="1">
    <citation type="submission" date="2020-02" db="EMBL/GenBank/DDBJ databases">
        <authorList>
            <person name="Zheng R.K."/>
            <person name="Sun C.M."/>
        </authorList>
    </citation>
    <scope>NUCLEOTIDE SEQUENCE [LARGE SCALE GENOMIC DNA]</scope>
    <source>
        <strain evidence="3">zrk23</strain>
    </source>
</reference>
<dbReference type="InterPro" id="IPR035948">
    <property type="entry name" value="YwqG-like_sf"/>
</dbReference>
<evidence type="ECO:0000313" key="2">
    <source>
        <dbReference type="EMBL" id="QIG80443.1"/>
    </source>
</evidence>
<keyword evidence="1" id="KW-0472">Membrane</keyword>
<dbReference type="InterPro" id="IPR015315">
    <property type="entry name" value="DUF1963"/>
</dbReference>
<dbReference type="PANTHER" id="PTHR36436:SF6">
    <property type="entry name" value="SLL5081 PROTEIN"/>
    <property type="match status" value="1"/>
</dbReference>
<name>A0A6G6Y789_9SPHN</name>
<dbReference type="Proteomes" id="UP000501568">
    <property type="component" value="Chromosome"/>
</dbReference>
<dbReference type="Pfam" id="PF09234">
    <property type="entry name" value="DUF1963"/>
    <property type="match status" value="1"/>
</dbReference>
<evidence type="ECO:0000313" key="3">
    <source>
        <dbReference type="Proteomes" id="UP000501568"/>
    </source>
</evidence>
<feature type="transmembrane region" description="Helical" evidence="1">
    <location>
        <begin position="6"/>
        <end position="21"/>
    </location>
</feature>
<keyword evidence="1" id="KW-1133">Transmembrane helix</keyword>